<accession>A0A2T1A8K9</accession>
<dbReference type="AlphaFoldDB" id="A0A2T1A8K9"/>
<evidence type="ECO:0000313" key="3">
    <source>
        <dbReference type="EMBL" id="WOI32810.1"/>
    </source>
</evidence>
<reference evidence="2 4" key="1">
    <citation type="submission" date="2018-03" db="EMBL/GenBank/DDBJ databases">
        <title>Genomic Encyclopedia of Archaeal and Bacterial Type Strains, Phase II (KMG-II): from individual species to whole genera.</title>
        <authorList>
            <person name="Goeker M."/>
        </authorList>
    </citation>
    <scope>NUCLEOTIDE SEQUENCE [LARGE SCALE GENOMIC DNA]</scope>
    <source>
        <strain evidence="2 4">DSM 25328</strain>
    </source>
</reference>
<sequence length="71" mass="8140">MTKITQEELDKAGQQPRRETALEKTSRAAREIMDDEAEERREKTEKLRKARLKDTGRARPVAKATEDAENG</sequence>
<feature type="region of interest" description="Disordered" evidence="1">
    <location>
        <begin position="1"/>
        <end position="71"/>
    </location>
</feature>
<gene>
    <name evidence="2" type="ORF">CLV89_11948</name>
    <name evidence="3" type="ORF">R1T40_17980</name>
</gene>
<protein>
    <submittedName>
        <fullName evidence="2">Uncharacterized protein</fullName>
    </submittedName>
</protein>
<evidence type="ECO:0000313" key="2">
    <source>
        <dbReference type="EMBL" id="PRZ44936.1"/>
    </source>
</evidence>
<evidence type="ECO:0000256" key="1">
    <source>
        <dbReference type="SAM" id="MobiDB-lite"/>
    </source>
</evidence>
<evidence type="ECO:0000313" key="5">
    <source>
        <dbReference type="Proteomes" id="UP001302666"/>
    </source>
</evidence>
<evidence type="ECO:0000313" key="4">
    <source>
        <dbReference type="Proteomes" id="UP000237718"/>
    </source>
</evidence>
<keyword evidence="5" id="KW-1185">Reference proteome</keyword>
<name>A0A2T1A8K9_TRISK</name>
<organism evidence="2 4">
    <name type="scientific">Tritonibacter scottomollicae</name>
    <name type="common">Epibacterium scottomollicae</name>
    <dbReference type="NCBI Taxonomy" id="483013"/>
    <lineage>
        <taxon>Bacteria</taxon>
        <taxon>Pseudomonadati</taxon>
        <taxon>Pseudomonadota</taxon>
        <taxon>Alphaproteobacteria</taxon>
        <taxon>Rhodobacterales</taxon>
        <taxon>Paracoccaceae</taxon>
        <taxon>Tritonibacter</taxon>
    </lineage>
</organism>
<dbReference type="EMBL" id="CP136704">
    <property type="protein sequence ID" value="WOI32810.1"/>
    <property type="molecule type" value="Genomic_DNA"/>
</dbReference>
<reference evidence="3 5" key="2">
    <citation type="submission" date="2023-10" db="EMBL/GenBank/DDBJ databases">
        <title>Eight complete genome sequences of bacteria isolated from laboratory stock of Giant Kelp gametophytes.</title>
        <authorList>
            <person name="Tolentino B."/>
            <person name="Nuzhdin S."/>
        </authorList>
    </citation>
    <scope>NUCLEOTIDE SEQUENCE [LARGE SCALE GENOMIC DNA]</scope>
    <source>
        <strain evidence="3 5">LC.270.F.C4</strain>
    </source>
</reference>
<dbReference type="RefSeq" id="WP_207796978.1">
    <property type="nucleotide sequence ID" value="NZ_CP136704.1"/>
</dbReference>
<dbReference type="Proteomes" id="UP000237718">
    <property type="component" value="Unassembled WGS sequence"/>
</dbReference>
<dbReference type="EMBL" id="PVUF01000019">
    <property type="protein sequence ID" value="PRZ44936.1"/>
    <property type="molecule type" value="Genomic_DNA"/>
</dbReference>
<proteinExistence type="predicted"/>
<feature type="compositionally biased region" description="Basic and acidic residues" evidence="1">
    <location>
        <begin position="1"/>
        <end position="57"/>
    </location>
</feature>
<dbReference type="Proteomes" id="UP001302666">
    <property type="component" value="Chromosome"/>
</dbReference>